<organism evidence="11 12">
    <name type="scientific">Actinoplanes sichuanensis</name>
    <dbReference type="NCBI Taxonomy" id="512349"/>
    <lineage>
        <taxon>Bacteria</taxon>
        <taxon>Bacillati</taxon>
        <taxon>Actinomycetota</taxon>
        <taxon>Actinomycetes</taxon>
        <taxon>Micromonosporales</taxon>
        <taxon>Micromonosporaceae</taxon>
        <taxon>Actinoplanes</taxon>
    </lineage>
</organism>
<feature type="transmembrane region" description="Helical" evidence="9">
    <location>
        <begin position="139"/>
        <end position="161"/>
    </location>
</feature>
<dbReference type="PANTHER" id="PTHR24421">
    <property type="entry name" value="NITRATE/NITRITE SENSOR PROTEIN NARX-RELATED"/>
    <property type="match status" value="1"/>
</dbReference>
<dbReference type="SUPFAM" id="SSF55874">
    <property type="entry name" value="ATPase domain of HSP90 chaperone/DNA topoisomerase II/histidine kinase"/>
    <property type="match status" value="1"/>
</dbReference>
<feature type="transmembrane region" description="Helical" evidence="9">
    <location>
        <begin position="53"/>
        <end position="72"/>
    </location>
</feature>
<dbReference type="CDD" id="cd16917">
    <property type="entry name" value="HATPase_UhpB-NarQ-NarX-like"/>
    <property type="match status" value="1"/>
</dbReference>
<accession>A0ABW4A3B9</accession>
<reference evidence="12" key="1">
    <citation type="journal article" date="2019" name="Int. J. Syst. Evol. Microbiol.">
        <title>The Global Catalogue of Microorganisms (GCM) 10K type strain sequencing project: providing services to taxonomists for standard genome sequencing and annotation.</title>
        <authorList>
            <consortium name="The Broad Institute Genomics Platform"/>
            <consortium name="The Broad Institute Genome Sequencing Center for Infectious Disease"/>
            <person name="Wu L."/>
            <person name="Ma J."/>
        </authorList>
    </citation>
    <scope>NUCLEOTIDE SEQUENCE [LARGE SCALE GENOMIC DNA]</scope>
    <source>
        <strain evidence="12">CCM 7526</strain>
    </source>
</reference>
<dbReference type="EC" id="2.7.13.3" evidence="2"/>
<feature type="transmembrane region" description="Helical" evidence="9">
    <location>
        <begin position="181"/>
        <end position="205"/>
    </location>
</feature>
<evidence type="ECO:0000256" key="6">
    <source>
        <dbReference type="ARBA" id="ARBA00022777"/>
    </source>
</evidence>
<dbReference type="Gene3D" id="3.30.565.10">
    <property type="entry name" value="Histidine kinase-like ATPase, C-terminal domain"/>
    <property type="match status" value="1"/>
</dbReference>
<gene>
    <name evidence="11" type="ORF">ACFQ5G_06405</name>
</gene>
<keyword evidence="6 11" id="KW-0418">Kinase</keyword>
<dbReference type="InterPro" id="IPR011712">
    <property type="entry name" value="Sig_transdc_His_kin_sub3_dim/P"/>
</dbReference>
<keyword evidence="9" id="KW-0812">Transmembrane</keyword>
<evidence type="ECO:0000256" key="4">
    <source>
        <dbReference type="ARBA" id="ARBA00022679"/>
    </source>
</evidence>
<keyword evidence="4" id="KW-0808">Transferase</keyword>
<dbReference type="Gene3D" id="1.20.5.1930">
    <property type="match status" value="1"/>
</dbReference>
<evidence type="ECO:0000259" key="10">
    <source>
        <dbReference type="SMART" id="SM00387"/>
    </source>
</evidence>
<dbReference type="SMART" id="SM00387">
    <property type="entry name" value="HATPase_c"/>
    <property type="match status" value="1"/>
</dbReference>
<dbReference type="InterPro" id="IPR050482">
    <property type="entry name" value="Sensor_HK_TwoCompSys"/>
</dbReference>
<feature type="transmembrane region" description="Helical" evidence="9">
    <location>
        <begin position="30"/>
        <end position="47"/>
    </location>
</feature>
<dbReference type="InterPro" id="IPR003594">
    <property type="entry name" value="HATPase_dom"/>
</dbReference>
<keyword evidence="12" id="KW-1185">Reference proteome</keyword>
<evidence type="ECO:0000313" key="12">
    <source>
        <dbReference type="Proteomes" id="UP001597183"/>
    </source>
</evidence>
<feature type="transmembrane region" description="Helical" evidence="9">
    <location>
        <begin position="107"/>
        <end position="127"/>
    </location>
</feature>
<evidence type="ECO:0000256" key="7">
    <source>
        <dbReference type="ARBA" id="ARBA00022840"/>
    </source>
</evidence>
<comment type="caution">
    <text evidence="11">The sequence shown here is derived from an EMBL/GenBank/DDBJ whole genome shotgun (WGS) entry which is preliminary data.</text>
</comment>
<dbReference type="Pfam" id="PF02518">
    <property type="entry name" value="HATPase_c"/>
    <property type="match status" value="1"/>
</dbReference>
<keyword evidence="5" id="KW-0547">Nucleotide-binding</keyword>
<keyword evidence="3" id="KW-0597">Phosphoprotein</keyword>
<keyword evidence="9" id="KW-1133">Transmembrane helix</keyword>
<dbReference type="InterPro" id="IPR036890">
    <property type="entry name" value="HATPase_C_sf"/>
</dbReference>
<evidence type="ECO:0000256" key="5">
    <source>
        <dbReference type="ARBA" id="ARBA00022741"/>
    </source>
</evidence>
<evidence type="ECO:0000256" key="9">
    <source>
        <dbReference type="SAM" id="Phobius"/>
    </source>
</evidence>
<protein>
    <recommendedName>
        <fullName evidence="2">histidine kinase</fullName>
        <ecNumber evidence="2">2.7.13.3</ecNumber>
    </recommendedName>
</protein>
<dbReference type="GO" id="GO:0016301">
    <property type="term" value="F:kinase activity"/>
    <property type="evidence" value="ECO:0007669"/>
    <property type="project" value="UniProtKB-KW"/>
</dbReference>
<sequence length="593" mass="62013">MVTRPVAAGRPVGPAADPWRPRQRWWIDPRTAVAAGCVLAVAAQWPVMPIGPTLAIVNGLVGVLLLLTGALLGAEDDQRGNGRLFVLAGVAWAGVGLENWGSAPLKLVGWLCSGLFAFVALTVLLRYPEQRLRHPYQRLFVVVAFVWVEVAALAIAATKGIPIRGSAPTLLFGGLADRQTGLLIETVGWAGLVVIALIFVGMLGVRLARARGLQRRTLTPVLVAAIAAGVAMGVRRAAIVLSDAHLLALPLQLIEPLALIAVPGGFLVAALQRRLARAAVADMVLSLTRPGGGGDVLVALRTALHDPNLQILYWVDDEAGYRRADGSPDDAGIADGCVSIPIVAGNGDRLALVRMDAMLTRHASIVDAALSAAMLALENARLQAGIRAQLAEVRASRSRIVEAGLAERRRLEQNLHDGAQQRLLALSMQLAGLRTAVADAGAGRLIDDACATLRDATRELRELAHGLHPAVLTQMGLAAALESVAGRFPLPVLLAIPASRWPEAVESTAYFVACEAITNAVKHAEATEVSVTVVEQDGSLRLQVRDDGVGGADPPGQGLTGIRDRVAAAGGAWGLASPRGAGTTVTVTLPLGR</sequence>
<feature type="transmembrane region" description="Helical" evidence="9">
    <location>
        <begin position="246"/>
        <end position="271"/>
    </location>
</feature>
<name>A0ABW4A3B9_9ACTN</name>
<dbReference type="Pfam" id="PF07730">
    <property type="entry name" value="HisKA_3"/>
    <property type="match status" value="1"/>
</dbReference>
<proteinExistence type="predicted"/>
<dbReference type="PANTHER" id="PTHR24421:SF10">
    <property type="entry name" value="NITRATE_NITRITE SENSOR PROTEIN NARQ"/>
    <property type="match status" value="1"/>
</dbReference>
<dbReference type="RefSeq" id="WP_317795293.1">
    <property type="nucleotide sequence ID" value="NZ_AP028461.1"/>
</dbReference>
<evidence type="ECO:0000256" key="8">
    <source>
        <dbReference type="ARBA" id="ARBA00023012"/>
    </source>
</evidence>
<evidence type="ECO:0000313" key="11">
    <source>
        <dbReference type="EMBL" id="MFD1364973.1"/>
    </source>
</evidence>
<evidence type="ECO:0000256" key="2">
    <source>
        <dbReference type="ARBA" id="ARBA00012438"/>
    </source>
</evidence>
<evidence type="ECO:0000256" key="3">
    <source>
        <dbReference type="ARBA" id="ARBA00022553"/>
    </source>
</evidence>
<feature type="domain" description="Histidine kinase/HSP90-like ATPase" evidence="10">
    <location>
        <begin position="504"/>
        <end position="593"/>
    </location>
</feature>
<keyword evidence="7" id="KW-0067">ATP-binding</keyword>
<comment type="catalytic activity">
    <reaction evidence="1">
        <text>ATP + protein L-histidine = ADP + protein N-phospho-L-histidine.</text>
        <dbReference type="EC" id="2.7.13.3"/>
    </reaction>
</comment>
<feature type="transmembrane region" description="Helical" evidence="9">
    <location>
        <begin position="84"/>
        <end position="101"/>
    </location>
</feature>
<feature type="transmembrane region" description="Helical" evidence="9">
    <location>
        <begin position="217"/>
        <end position="234"/>
    </location>
</feature>
<keyword evidence="9" id="KW-0472">Membrane</keyword>
<dbReference type="Proteomes" id="UP001597183">
    <property type="component" value="Unassembled WGS sequence"/>
</dbReference>
<keyword evidence="8" id="KW-0902">Two-component regulatory system</keyword>
<dbReference type="EMBL" id="JBHTMK010000007">
    <property type="protein sequence ID" value="MFD1364973.1"/>
    <property type="molecule type" value="Genomic_DNA"/>
</dbReference>
<evidence type="ECO:0000256" key="1">
    <source>
        <dbReference type="ARBA" id="ARBA00000085"/>
    </source>
</evidence>